<evidence type="ECO:0000313" key="1">
    <source>
        <dbReference type="EMBL" id="SKB43280.1"/>
    </source>
</evidence>
<protein>
    <recommendedName>
        <fullName evidence="3">Aminoglycoside phosphotransferase domain-containing protein</fullName>
    </recommendedName>
</protein>
<dbReference type="OrthoDB" id="9810277at2"/>
<dbReference type="EMBL" id="FUZA01000001">
    <property type="protein sequence ID" value="SKB43280.1"/>
    <property type="molecule type" value="Genomic_DNA"/>
</dbReference>
<name>A0A1T5B8H6_9BACT</name>
<dbReference type="SUPFAM" id="SSF56112">
    <property type="entry name" value="Protein kinase-like (PK-like)"/>
    <property type="match status" value="1"/>
</dbReference>
<evidence type="ECO:0008006" key="3">
    <source>
        <dbReference type="Google" id="ProtNLM"/>
    </source>
</evidence>
<dbReference type="PANTHER" id="PTHR43883">
    <property type="entry name" value="SLR0207 PROTEIN"/>
    <property type="match status" value="1"/>
</dbReference>
<sequence length="337" mass="38352">MNEGEIHVLAEKGIYNGKPLCAQLQETHISWILLTDTLAFKIKKPVKLSFLDFSELSTRKALCEKELDLNKRFSPIYLKVLPVTSHENGFEIGGLHGKPVDYALMMKRLPTEKRMDHLLSKEKIGSNEMIALAEKIAQMHRDAPVVYQPFDLLAQMATFNDIAGIRPFILEHSSACYQEIIDHAIAFSDAFITQYAGRIRERGRLGFIRDIHGDLHSGNIFIDDKPILFDCIEYNDAFRQIDVLSDIAFLCIDLEYFGHDALCEIFLSVYCDRFPAFQTAVDNRIFLYYKCLRANIRAKVNALSAMESEGTADSQGHLDAAENYLRLISSYINQLEA</sequence>
<dbReference type="PANTHER" id="PTHR43883:SF1">
    <property type="entry name" value="GLUCONOKINASE"/>
    <property type="match status" value="1"/>
</dbReference>
<reference evidence="2" key="1">
    <citation type="submission" date="2017-02" db="EMBL/GenBank/DDBJ databases">
        <authorList>
            <person name="Varghese N."/>
            <person name="Submissions S."/>
        </authorList>
    </citation>
    <scope>NUCLEOTIDE SEQUENCE [LARGE SCALE GENOMIC DNA]</scope>
    <source>
        <strain evidence="2">DSM 22270</strain>
    </source>
</reference>
<evidence type="ECO:0000313" key="2">
    <source>
        <dbReference type="Proteomes" id="UP000190897"/>
    </source>
</evidence>
<dbReference type="STRING" id="651661.SAMN05660293_00093"/>
<dbReference type="AlphaFoldDB" id="A0A1T5B8H6"/>
<dbReference type="RefSeq" id="WP_082212722.1">
    <property type="nucleotide sequence ID" value="NZ_FUZA01000001.1"/>
</dbReference>
<keyword evidence="2" id="KW-1185">Reference proteome</keyword>
<accession>A0A1T5B8H6</accession>
<dbReference type="InterPro" id="IPR011009">
    <property type="entry name" value="Kinase-like_dom_sf"/>
</dbReference>
<dbReference type="InterPro" id="IPR052732">
    <property type="entry name" value="Cell-binding_unc_protein"/>
</dbReference>
<organism evidence="1 2">
    <name type="scientific">Dyadobacter psychrophilus</name>
    <dbReference type="NCBI Taxonomy" id="651661"/>
    <lineage>
        <taxon>Bacteria</taxon>
        <taxon>Pseudomonadati</taxon>
        <taxon>Bacteroidota</taxon>
        <taxon>Cytophagia</taxon>
        <taxon>Cytophagales</taxon>
        <taxon>Spirosomataceae</taxon>
        <taxon>Dyadobacter</taxon>
    </lineage>
</organism>
<gene>
    <name evidence="1" type="ORF">SAMN05660293_00093</name>
</gene>
<proteinExistence type="predicted"/>
<dbReference type="Proteomes" id="UP000190897">
    <property type="component" value="Unassembled WGS sequence"/>
</dbReference>